<organism evidence="3 4">
    <name type="scientific">Pseudalgibacter alginicilyticus</name>
    <dbReference type="NCBI Taxonomy" id="1736674"/>
    <lineage>
        <taxon>Bacteria</taxon>
        <taxon>Pseudomonadati</taxon>
        <taxon>Bacteroidota</taxon>
        <taxon>Flavobacteriia</taxon>
        <taxon>Flavobacteriales</taxon>
        <taxon>Flavobacteriaceae</taxon>
        <taxon>Pseudalgibacter</taxon>
    </lineage>
</organism>
<dbReference type="RefSeq" id="WP_054729327.1">
    <property type="nucleotide sequence ID" value="NZ_CP012898.1"/>
</dbReference>
<dbReference type="KEGG" id="ahz:APS56_13540"/>
<proteinExistence type="predicted"/>
<reference evidence="3 4" key="1">
    <citation type="submission" date="2015-10" db="EMBL/GenBank/DDBJ databases">
        <authorList>
            <person name="Gilbert D.G."/>
        </authorList>
    </citation>
    <scope>NUCLEOTIDE SEQUENCE [LARGE SCALE GENOMIC DNA]</scope>
    <source>
        <strain evidence="4">HZ-22</strain>
    </source>
</reference>
<sequence length="510" mass="57373">MKNIKFNIIIWVSLASVSVLVACNDILDEAPDNRIESIDTAEKIEELLTGAYPDAAYVSFLEPMSDNAGDKGPSADTGIDYATTLNQRMYFWEDMNDVDEDSPTNYWNRAYKAIAQANQALASIEALGGGAELDYLKGEALICRAYAHFMLVSIFSKAYNPDTADLDLGVPYVTEPETVLLGEYERGTVKAVYDNIQKDIEVGLPLVKDNYNVKAYHFTIKAANAFASRFYLHKGEWQKVVDHSTIALGANPISVLRDWESQYRPKTYDEQVQRYRSSTAEPANLLVVSAESLYNRYHYSARYQLNSEVASQLFFSRNLTGGRWSFDVYGSSDLYYNLPKFEEYFKVSNQAAGTGTAYVTYVLLSTDEVLLNRAEAYAMLGQLDNALVDISNSYLLKTAANDPLFDPPGVPKNITSSDITDGYGNFPQGIYEPFYTITDTSLPYIAAILDLKQTIFYNDGLRWFDIKRHNIEVRHTDILGNSFLLTKDDSRRQVQIPEAAQSFGIQQNPR</sequence>
<dbReference type="Gene3D" id="1.25.40.390">
    <property type="match status" value="2"/>
</dbReference>
<evidence type="ECO:0000313" key="3">
    <source>
        <dbReference type="EMBL" id="ALJ06091.1"/>
    </source>
</evidence>
<dbReference type="STRING" id="1736674.APS56_13540"/>
<dbReference type="Proteomes" id="UP000057981">
    <property type="component" value="Chromosome"/>
</dbReference>
<evidence type="ECO:0000259" key="2">
    <source>
        <dbReference type="Pfam" id="PF14322"/>
    </source>
</evidence>
<evidence type="ECO:0000256" key="1">
    <source>
        <dbReference type="SAM" id="SignalP"/>
    </source>
</evidence>
<dbReference type="Pfam" id="PF14322">
    <property type="entry name" value="SusD-like_3"/>
    <property type="match status" value="1"/>
</dbReference>
<dbReference type="OrthoDB" id="1147023at2"/>
<protein>
    <recommendedName>
        <fullName evidence="2">SusD-like N-terminal domain-containing protein</fullName>
    </recommendedName>
</protein>
<dbReference type="AlphaFoldDB" id="A0A0P0CNU6"/>
<dbReference type="EMBL" id="CP012898">
    <property type="protein sequence ID" value="ALJ06091.1"/>
    <property type="molecule type" value="Genomic_DNA"/>
</dbReference>
<dbReference type="PATRIC" id="fig|1736674.3.peg.2769"/>
<keyword evidence="1" id="KW-0732">Signal</keyword>
<accession>A0A0P0CNU6</accession>
<evidence type="ECO:0000313" key="4">
    <source>
        <dbReference type="Proteomes" id="UP000057981"/>
    </source>
</evidence>
<keyword evidence="4" id="KW-1185">Reference proteome</keyword>
<dbReference type="SUPFAM" id="SSF48452">
    <property type="entry name" value="TPR-like"/>
    <property type="match status" value="1"/>
</dbReference>
<dbReference type="InterPro" id="IPR033985">
    <property type="entry name" value="SusD-like_N"/>
</dbReference>
<feature type="domain" description="SusD-like N-terminal" evidence="2">
    <location>
        <begin position="27"/>
        <end position="232"/>
    </location>
</feature>
<feature type="chain" id="PRO_5006042751" description="SusD-like N-terminal domain-containing protein" evidence="1">
    <location>
        <begin position="22"/>
        <end position="510"/>
    </location>
</feature>
<gene>
    <name evidence="3" type="ORF">APS56_13540</name>
</gene>
<name>A0A0P0CNU6_9FLAO</name>
<dbReference type="PROSITE" id="PS51257">
    <property type="entry name" value="PROKAR_LIPOPROTEIN"/>
    <property type="match status" value="1"/>
</dbReference>
<feature type="signal peptide" evidence="1">
    <location>
        <begin position="1"/>
        <end position="21"/>
    </location>
</feature>
<dbReference type="InterPro" id="IPR011990">
    <property type="entry name" value="TPR-like_helical_dom_sf"/>
</dbReference>